<evidence type="ECO:0000256" key="5">
    <source>
        <dbReference type="HAMAP-Rule" id="MF_00010"/>
    </source>
</evidence>
<dbReference type="HAMAP" id="MF_00010">
    <property type="entry name" value="UPF0060"/>
    <property type="match status" value="1"/>
</dbReference>
<evidence type="ECO:0000256" key="4">
    <source>
        <dbReference type="ARBA" id="ARBA00023136"/>
    </source>
</evidence>
<keyword evidence="3 5" id="KW-1133">Transmembrane helix</keyword>
<dbReference type="Proteomes" id="UP000020595">
    <property type="component" value="Unassembled WGS sequence"/>
</dbReference>
<reference evidence="6 7" key="1">
    <citation type="submission" date="2014-02" db="EMBL/GenBank/DDBJ databases">
        <title>Comparative genomics and transcriptomics to identify genetic mechanisms underlying the emergence of carbapenem resistant Acinetobacter baumannii (CRAb).</title>
        <authorList>
            <person name="Harris A.D."/>
            <person name="Johnson K.J."/>
            <person name="George J."/>
            <person name="Shefchek K."/>
            <person name="Daugherty S.C."/>
            <person name="Parankush S."/>
            <person name="Sadzewicz L."/>
            <person name="Tallon L."/>
            <person name="Sengamalay N."/>
            <person name="Hazen T.H."/>
            <person name="Rasko D.A."/>
        </authorList>
    </citation>
    <scope>NUCLEOTIDE SEQUENCE [LARGE SCALE GENOMIC DNA]</scope>
    <source>
        <strain evidence="6 7">1295743</strain>
    </source>
</reference>
<evidence type="ECO:0000313" key="6">
    <source>
        <dbReference type="EMBL" id="EXB04200.1"/>
    </source>
</evidence>
<accession>A0A009HMF5</accession>
<dbReference type="EMBL" id="JEWH01000057">
    <property type="protein sequence ID" value="EXB04200.1"/>
    <property type="molecule type" value="Genomic_DNA"/>
</dbReference>
<dbReference type="RefSeq" id="WP_002037052.1">
    <property type="nucleotide sequence ID" value="NZ_JEWH01000057.1"/>
</dbReference>
<keyword evidence="1 5" id="KW-1003">Cell membrane</keyword>
<dbReference type="PANTHER" id="PTHR36116:SF1">
    <property type="entry name" value="UPF0060 MEMBRANE PROTEIN YNFA"/>
    <property type="match status" value="1"/>
</dbReference>
<dbReference type="PANTHER" id="PTHR36116">
    <property type="entry name" value="UPF0060 MEMBRANE PROTEIN YNFA"/>
    <property type="match status" value="1"/>
</dbReference>
<comment type="caution">
    <text evidence="6">The sequence shown here is derived from an EMBL/GenBank/DDBJ whole genome shotgun (WGS) entry which is preliminary data.</text>
</comment>
<comment type="similarity">
    <text evidence="5">Belongs to the UPF0060 family.</text>
</comment>
<dbReference type="NCBIfam" id="NF002586">
    <property type="entry name" value="PRK02237.1"/>
    <property type="match status" value="1"/>
</dbReference>
<evidence type="ECO:0000256" key="3">
    <source>
        <dbReference type="ARBA" id="ARBA00022989"/>
    </source>
</evidence>
<dbReference type="Pfam" id="PF02694">
    <property type="entry name" value="UPF0060"/>
    <property type="match status" value="1"/>
</dbReference>
<keyword evidence="2 5" id="KW-0812">Transmembrane</keyword>
<comment type="subcellular location">
    <subcellularLocation>
        <location evidence="5">Cell membrane</location>
        <topology evidence="5">Multi-pass membrane protein</topology>
    </subcellularLocation>
</comment>
<proteinExistence type="inferred from homology"/>
<evidence type="ECO:0000256" key="1">
    <source>
        <dbReference type="ARBA" id="ARBA00022475"/>
    </source>
</evidence>
<feature type="transmembrane region" description="Helical" evidence="5">
    <location>
        <begin position="69"/>
        <end position="87"/>
    </location>
</feature>
<evidence type="ECO:0000256" key="2">
    <source>
        <dbReference type="ARBA" id="ARBA00022692"/>
    </source>
</evidence>
<dbReference type="InterPro" id="IPR003844">
    <property type="entry name" value="UPF0060"/>
</dbReference>
<dbReference type="PATRIC" id="fig|1310613.3.peg.3240"/>
<sequence length="120" mass="13275">MLIDSLSITRIFSVFGLFIITAIAEILGCYFPYLILKEGKSAWLWLPAALSLAVFVWLLTLHPAASGRIYAAYGGIYIFTALMWLRFVDQVALTRWDILGGVIVLCGAGLIILQPQGLIR</sequence>
<feature type="transmembrane region" description="Helical" evidence="5">
    <location>
        <begin position="12"/>
        <end position="36"/>
    </location>
</feature>
<dbReference type="GO" id="GO:0005886">
    <property type="term" value="C:plasma membrane"/>
    <property type="evidence" value="ECO:0007669"/>
    <property type="project" value="UniProtKB-SubCell"/>
</dbReference>
<gene>
    <name evidence="6" type="ORF">J512_3370</name>
</gene>
<keyword evidence="4 5" id="KW-0472">Membrane</keyword>
<feature type="transmembrane region" description="Helical" evidence="5">
    <location>
        <begin position="42"/>
        <end position="62"/>
    </location>
</feature>
<evidence type="ECO:0000313" key="7">
    <source>
        <dbReference type="Proteomes" id="UP000020595"/>
    </source>
</evidence>
<organism evidence="6 7">
    <name type="scientific">Acinetobacter baumannii (strain 1295743)</name>
    <dbReference type="NCBI Taxonomy" id="1310613"/>
    <lineage>
        <taxon>Bacteria</taxon>
        <taxon>Pseudomonadati</taxon>
        <taxon>Pseudomonadota</taxon>
        <taxon>Gammaproteobacteria</taxon>
        <taxon>Moraxellales</taxon>
        <taxon>Moraxellaceae</taxon>
        <taxon>Acinetobacter</taxon>
        <taxon>Acinetobacter calcoaceticus/baumannii complex</taxon>
    </lineage>
</organism>
<protein>
    <submittedName>
        <fullName evidence="6">Uncharacterized protein</fullName>
    </submittedName>
</protein>
<feature type="transmembrane region" description="Helical" evidence="5">
    <location>
        <begin position="93"/>
        <end position="113"/>
    </location>
</feature>
<dbReference type="AlphaFoldDB" id="A0A009HMF5"/>
<name>A0A009HMF5_ACIB9</name>